<dbReference type="CTD" id="259239"/>
<protein>
    <submittedName>
        <fullName evidence="2">Protein WFDC11</fullName>
    </submittedName>
</protein>
<keyword evidence="1" id="KW-1185">Reference proteome</keyword>
<dbReference type="OrthoDB" id="9542712at2759"/>
<reference evidence="2" key="1">
    <citation type="submission" date="2025-08" db="UniProtKB">
        <authorList>
            <consortium name="RefSeq"/>
        </authorList>
    </citation>
    <scope>IDENTIFICATION</scope>
    <source>
        <tissue evidence="2">Leukocyte</tissue>
    </source>
</reference>
<dbReference type="RefSeq" id="XP_020023602.1">
    <property type="nucleotide sequence ID" value="XM_020168013.1"/>
</dbReference>
<organism evidence="2">
    <name type="scientific">Castor canadensis</name>
    <name type="common">American beaver</name>
    <dbReference type="NCBI Taxonomy" id="51338"/>
    <lineage>
        <taxon>Eukaryota</taxon>
        <taxon>Metazoa</taxon>
        <taxon>Chordata</taxon>
        <taxon>Craniata</taxon>
        <taxon>Vertebrata</taxon>
        <taxon>Euteleostomi</taxon>
        <taxon>Mammalia</taxon>
        <taxon>Eutheria</taxon>
        <taxon>Euarchontoglires</taxon>
        <taxon>Glires</taxon>
        <taxon>Rodentia</taxon>
        <taxon>Castorimorpha</taxon>
        <taxon>Castoridae</taxon>
        <taxon>Castor</taxon>
    </lineage>
</organism>
<accession>A0A8B7UWW5</accession>
<evidence type="ECO:0000313" key="2">
    <source>
        <dbReference type="RefSeq" id="XP_020023602.1"/>
    </source>
</evidence>
<dbReference type="GeneID" id="109689255"/>
<proteinExistence type="predicted"/>
<sequence>MRPWSPLCMMLLCVVLLSVLGEMKTRYNRGKMLIEECWLDPNAEDCTKKCSKTFRCFLQNHTCCWAYCGDICLENKKTYNAEVSFGSQPWTVKKGKKQEEKSV</sequence>
<name>A0A8B7UWW5_CASCN</name>
<dbReference type="KEGG" id="ccan:109689255"/>
<evidence type="ECO:0000313" key="1">
    <source>
        <dbReference type="Proteomes" id="UP001732720"/>
    </source>
</evidence>
<gene>
    <name evidence="2" type="primary">Wfdc11</name>
</gene>
<dbReference type="AlphaFoldDB" id="A0A8B7UWW5"/>
<dbReference type="Proteomes" id="UP001732720">
    <property type="component" value="Chromosome 5"/>
</dbReference>